<gene>
    <name evidence="2" type="ORF">ADEAN_000676000</name>
</gene>
<feature type="domain" description="CULT" evidence="1">
    <location>
        <begin position="1"/>
        <end position="76"/>
    </location>
</feature>
<dbReference type="VEuPathDB" id="TriTrypDB:ADEAN_000676000"/>
<dbReference type="PROSITE" id="PS51788">
    <property type="entry name" value="CULT"/>
    <property type="match status" value="1"/>
</dbReference>
<dbReference type="InterPro" id="IPR034750">
    <property type="entry name" value="CULT"/>
</dbReference>
<dbReference type="AlphaFoldDB" id="A0A7G2CHB1"/>
<evidence type="ECO:0000313" key="3">
    <source>
        <dbReference type="Proteomes" id="UP000515908"/>
    </source>
</evidence>
<evidence type="ECO:0000259" key="1">
    <source>
        <dbReference type="PROSITE" id="PS51788"/>
    </source>
</evidence>
<evidence type="ECO:0000313" key="2">
    <source>
        <dbReference type="EMBL" id="CAD2219258.1"/>
    </source>
</evidence>
<accession>A0A7G2CHB1</accession>
<dbReference type="Gene3D" id="2.170.150.20">
    <property type="entry name" value="Peptide methionine sulfoxide reductase"/>
    <property type="match status" value="1"/>
</dbReference>
<dbReference type="Proteomes" id="UP000515908">
    <property type="component" value="Chromosome 13"/>
</dbReference>
<name>A0A7G2CHB1_9TRYP</name>
<dbReference type="OrthoDB" id="267517at2759"/>
<reference evidence="2 3" key="1">
    <citation type="submission" date="2020-08" db="EMBL/GenBank/DDBJ databases">
        <authorList>
            <person name="Newling K."/>
            <person name="Davey J."/>
            <person name="Forrester S."/>
        </authorList>
    </citation>
    <scope>NUCLEOTIDE SEQUENCE [LARGE SCALE GENOMIC DNA]</scope>
    <source>
        <strain evidence="3">Crithidia deanei Carvalho (ATCC PRA-265)</strain>
    </source>
</reference>
<keyword evidence="3" id="KW-1185">Reference proteome</keyword>
<organism evidence="2 3">
    <name type="scientific">Angomonas deanei</name>
    <dbReference type="NCBI Taxonomy" id="59799"/>
    <lineage>
        <taxon>Eukaryota</taxon>
        <taxon>Discoba</taxon>
        <taxon>Euglenozoa</taxon>
        <taxon>Kinetoplastea</taxon>
        <taxon>Metakinetoplastina</taxon>
        <taxon>Trypanosomatida</taxon>
        <taxon>Trypanosomatidae</taxon>
        <taxon>Strigomonadinae</taxon>
        <taxon>Angomonas</taxon>
    </lineage>
</organism>
<proteinExistence type="predicted"/>
<sequence length="127" mass="13890">MAHAAKEGEESMAAVVAAPLTYCRGAYSPEHSFFEGYEWCFCSCLNCGAFLGWGFAHKDRLTCYRQANRERTTTSEKRDVLPSQVTPDFSVLSLQSVPVTPSTVPIDFISLCAALPNGTNGERQSNS</sequence>
<protein>
    <recommendedName>
        <fullName evidence="1">CULT domain-containing protein</fullName>
    </recommendedName>
</protein>
<dbReference type="EMBL" id="LR877157">
    <property type="protein sequence ID" value="CAD2219258.1"/>
    <property type="molecule type" value="Genomic_DNA"/>
</dbReference>